<evidence type="ECO:0000256" key="1">
    <source>
        <dbReference type="ARBA" id="ARBA00022801"/>
    </source>
</evidence>
<gene>
    <name evidence="4" type="ORF">WKW80_23785</name>
</gene>
<comment type="caution">
    <text evidence="4">The sequence shown here is derived from an EMBL/GenBank/DDBJ whole genome shotgun (WGS) entry which is preliminary data.</text>
</comment>
<proteinExistence type="predicted"/>
<dbReference type="EMBL" id="JBBKZV010000018">
    <property type="protein sequence ID" value="MEJ8825013.1"/>
    <property type="molecule type" value="Genomic_DNA"/>
</dbReference>
<organism evidence="4 5">
    <name type="scientific">Variovorax humicola</name>
    <dbReference type="NCBI Taxonomy" id="1769758"/>
    <lineage>
        <taxon>Bacteria</taxon>
        <taxon>Pseudomonadati</taxon>
        <taxon>Pseudomonadota</taxon>
        <taxon>Betaproteobacteria</taxon>
        <taxon>Burkholderiales</taxon>
        <taxon>Comamonadaceae</taxon>
        <taxon>Variovorax</taxon>
    </lineage>
</organism>
<sequence length="406" mass="44723">MLDLPARISDSLLLLIDAQRVLAHLVVDDSQNLVQAGGHLAHYGLDNLEFGVPAGEQIPLLEGMLPLVETPFLIRSMAMPSGRVADIHFFADDGDGTVWVLLLDVTAEWEETRLVQQKAYDMTLLSQREARLIAQLEAANQELTRAHSDLAASREALQLTHDRLQLELRDAERYVRAVLPNPLSEPFTVDWRFVPSTELGGDSFGYHWVDSEHLAIYLIDVCGHGVGSALLSVAVADTLRSEALQKTNFRSPAEVLTALNQAYQMERHGELFSTVWYGVYHRATSTLRYASAGHPPAILVSGPCDAVCEGRPLQASGACIGLSPAARYQEHQSMLQSPARLFVFSDGAYEITRPDGSMLEFSAFTEMLTRPVRNGKSELDSLLEFARDAHGPGALEDDFTIIKMAL</sequence>
<dbReference type="SUPFAM" id="SSF81606">
    <property type="entry name" value="PP2C-like"/>
    <property type="match status" value="1"/>
</dbReference>
<dbReference type="Pfam" id="PF07228">
    <property type="entry name" value="SpoIIE"/>
    <property type="match status" value="1"/>
</dbReference>
<reference evidence="4 5" key="1">
    <citation type="submission" date="2024-03" db="EMBL/GenBank/DDBJ databases">
        <title>Novel species of the genus Variovorax.</title>
        <authorList>
            <person name="Liu Q."/>
            <person name="Xin Y.-H."/>
        </authorList>
    </citation>
    <scope>NUCLEOTIDE SEQUENCE [LARGE SCALE GENOMIC DNA]</scope>
    <source>
        <strain evidence="4 5">KACC 18501</strain>
    </source>
</reference>
<feature type="coiled-coil region" evidence="2">
    <location>
        <begin position="122"/>
        <end position="174"/>
    </location>
</feature>
<dbReference type="SMART" id="SM00331">
    <property type="entry name" value="PP2C_SIG"/>
    <property type="match status" value="1"/>
</dbReference>
<dbReference type="PANTHER" id="PTHR43156">
    <property type="entry name" value="STAGE II SPORULATION PROTEIN E-RELATED"/>
    <property type="match status" value="1"/>
</dbReference>
<protein>
    <submittedName>
        <fullName evidence="4">SpoIIE family protein phosphatase</fullName>
    </submittedName>
</protein>
<keyword evidence="1" id="KW-0378">Hydrolase</keyword>
<evidence type="ECO:0000313" key="4">
    <source>
        <dbReference type="EMBL" id="MEJ8825013.1"/>
    </source>
</evidence>
<dbReference type="PANTHER" id="PTHR43156:SF2">
    <property type="entry name" value="STAGE II SPORULATION PROTEIN E"/>
    <property type="match status" value="1"/>
</dbReference>
<dbReference type="InterPro" id="IPR036457">
    <property type="entry name" value="PPM-type-like_dom_sf"/>
</dbReference>
<dbReference type="Gene3D" id="3.60.40.10">
    <property type="entry name" value="PPM-type phosphatase domain"/>
    <property type="match status" value="1"/>
</dbReference>
<keyword evidence="2" id="KW-0175">Coiled coil</keyword>
<evidence type="ECO:0000259" key="3">
    <source>
        <dbReference type="SMART" id="SM00331"/>
    </source>
</evidence>
<dbReference type="InterPro" id="IPR001932">
    <property type="entry name" value="PPM-type_phosphatase-like_dom"/>
</dbReference>
<accession>A0ABU8W517</accession>
<keyword evidence="5" id="KW-1185">Reference proteome</keyword>
<feature type="domain" description="PPM-type phosphatase" evidence="3">
    <location>
        <begin position="184"/>
        <end position="406"/>
    </location>
</feature>
<dbReference type="InterPro" id="IPR052016">
    <property type="entry name" value="Bact_Sigma-Reg"/>
</dbReference>
<evidence type="ECO:0000256" key="2">
    <source>
        <dbReference type="SAM" id="Coils"/>
    </source>
</evidence>
<dbReference type="RefSeq" id="WP_340366039.1">
    <property type="nucleotide sequence ID" value="NZ_JBBKZV010000018.1"/>
</dbReference>
<evidence type="ECO:0000313" key="5">
    <source>
        <dbReference type="Proteomes" id="UP001363010"/>
    </source>
</evidence>
<name>A0ABU8W517_9BURK</name>
<dbReference type="Proteomes" id="UP001363010">
    <property type="component" value="Unassembled WGS sequence"/>
</dbReference>